<evidence type="ECO:0000256" key="2">
    <source>
        <dbReference type="ARBA" id="ARBA00022448"/>
    </source>
</evidence>
<keyword evidence="3" id="KW-1003">Cell membrane</keyword>
<name>A0A9D1GYU2_9ACTN</name>
<keyword evidence="4 7" id="KW-0812">Transmembrane</keyword>
<feature type="transmembrane region" description="Helical" evidence="7">
    <location>
        <begin position="207"/>
        <end position="226"/>
    </location>
</feature>
<evidence type="ECO:0000313" key="11">
    <source>
        <dbReference type="Proteomes" id="UP000886842"/>
    </source>
</evidence>
<feature type="transmembrane region" description="Helical" evidence="7">
    <location>
        <begin position="152"/>
        <end position="177"/>
    </location>
</feature>
<reference evidence="10" key="1">
    <citation type="submission" date="2020-10" db="EMBL/GenBank/DDBJ databases">
        <authorList>
            <person name="Gilroy R."/>
        </authorList>
    </citation>
    <scope>NUCLEOTIDE SEQUENCE</scope>
    <source>
        <strain evidence="10">ChiGjej1B1-24693</strain>
    </source>
</reference>
<accession>A0A9D1GYU2</accession>
<sequence>MASAEVATTATQRPSGEGTSGETTPARSHSPSRRRWRRTWAARALFLMLVPGAVYLLIYKYGPMYGVLIAFKDYSIRDGILGSPWADPWYGHFAEFITSPFFGSLMTNTVLISLYKLLWGTIPPILVALLFNECRQVWFRRIAQTVSYMPHFLSWVIIYGVAIALLSQGTGVFNGFLRDTFGFSIPFLTSNDWFRSVLVISDVWKDIGWGAIIYFAAMVGIDRSYYEAAMVDGAGRLRQIWHITLPGIRPVIILLLVLKLGGILDAGFDQVFIFYNVQVYPSGDIIDTWVYRAGLENLNYSLAAAVGLFKSVIGLVLIVVANRIAKRWNAQLW</sequence>
<evidence type="ECO:0000256" key="3">
    <source>
        <dbReference type="ARBA" id="ARBA00022475"/>
    </source>
</evidence>
<dbReference type="PROSITE" id="PS50928">
    <property type="entry name" value="ABC_TM1"/>
    <property type="match status" value="1"/>
</dbReference>
<dbReference type="PANTHER" id="PTHR43227:SF11">
    <property type="entry name" value="BLL4140 PROTEIN"/>
    <property type="match status" value="1"/>
</dbReference>
<evidence type="ECO:0000256" key="1">
    <source>
        <dbReference type="ARBA" id="ARBA00004651"/>
    </source>
</evidence>
<keyword evidence="2 7" id="KW-0813">Transport</keyword>
<gene>
    <name evidence="10" type="ORF">IAA98_07830</name>
</gene>
<feature type="transmembrane region" description="Helical" evidence="7">
    <location>
        <begin position="247"/>
        <end position="268"/>
    </location>
</feature>
<reference evidence="10" key="2">
    <citation type="journal article" date="2021" name="PeerJ">
        <title>Extensive microbial diversity within the chicken gut microbiome revealed by metagenomics and culture.</title>
        <authorList>
            <person name="Gilroy R."/>
            <person name="Ravi A."/>
            <person name="Getino M."/>
            <person name="Pursley I."/>
            <person name="Horton D.L."/>
            <person name="Alikhan N.F."/>
            <person name="Baker D."/>
            <person name="Gharbi K."/>
            <person name="Hall N."/>
            <person name="Watson M."/>
            <person name="Adriaenssens E.M."/>
            <person name="Foster-Nyarko E."/>
            <person name="Jarju S."/>
            <person name="Secka A."/>
            <person name="Antonio M."/>
            <person name="Oren A."/>
            <person name="Chaudhuri R.R."/>
            <person name="La Ragione R."/>
            <person name="Hildebrand F."/>
            <person name="Pallen M.J."/>
        </authorList>
    </citation>
    <scope>NUCLEOTIDE SEQUENCE</scope>
    <source>
        <strain evidence="10">ChiGjej1B1-24693</strain>
    </source>
</reference>
<dbReference type="InterPro" id="IPR035906">
    <property type="entry name" value="MetI-like_sf"/>
</dbReference>
<comment type="subcellular location">
    <subcellularLocation>
        <location evidence="1 7">Cell membrane</location>
        <topology evidence="1 7">Multi-pass membrane protein</topology>
    </subcellularLocation>
</comment>
<dbReference type="InterPro" id="IPR000515">
    <property type="entry name" value="MetI-like"/>
</dbReference>
<dbReference type="SUPFAM" id="SSF161098">
    <property type="entry name" value="MetI-like"/>
    <property type="match status" value="1"/>
</dbReference>
<dbReference type="Gene3D" id="1.10.3720.10">
    <property type="entry name" value="MetI-like"/>
    <property type="match status" value="1"/>
</dbReference>
<evidence type="ECO:0000256" key="4">
    <source>
        <dbReference type="ARBA" id="ARBA00022692"/>
    </source>
</evidence>
<feature type="compositionally biased region" description="Polar residues" evidence="8">
    <location>
        <begin position="1"/>
        <end position="14"/>
    </location>
</feature>
<keyword evidence="6 7" id="KW-0472">Membrane</keyword>
<dbReference type="PANTHER" id="PTHR43227">
    <property type="entry name" value="BLL4140 PROTEIN"/>
    <property type="match status" value="1"/>
</dbReference>
<dbReference type="GO" id="GO:0005886">
    <property type="term" value="C:plasma membrane"/>
    <property type="evidence" value="ECO:0007669"/>
    <property type="project" value="UniProtKB-SubCell"/>
</dbReference>
<proteinExistence type="inferred from homology"/>
<keyword evidence="5 7" id="KW-1133">Transmembrane helix</keyword>
<dbReference type="AlphaFoldDB" id="A0A9D1GYU2"/>
<evidence type="ECO:0000259" key="9">
    <source>
        <dbReference type="PROSITE" id="PS50928"/>
    </source>
</evidence>
<feature type="transmembrane region" description="Helical" evidence="7">
    <location>
        <begin position="110"/>
        <end position="131"/>
    </location>
</feature>
<dbReference type="GO" id="GO:0055085">
    <property type="term" value="P:transmembrane transport"/>
    <property type="evidence" value="ECO:0007669"/>
    <property type="project" value="InterPro"/>
</dbReference>
<comment type="similarity">
    <text evidence="7">Belongs to the binding-protein-dependent transport system permease family.</text>
</comment>
<organism evidence="10 11">
    <name type="scientific">Candidatus Avipropionibacterium avicola</name>
    <dbReference type="NCBI Taxonomy" id="2840701"/>
    <lineage>
        <taxon>Bacteria</taxon>
        <taxon>Bacillati</taxon>
        <taxon>Actinomycetota</taxon>
        <taxon>Actinomycetes</taxon>
        <taxon>Propionibacteriales</taxon>
        <taxon>Propionibacteriaceae</taxon>
        <taxon>Propionibacteriaceae incertae sedis</taxon>
        <taxon>Candidatus Avipropionibacterium</taxon>
    </lineage>
</organism>
<dbReference type="CDD" id="cd06261">
    <property type="entry name" value="TM_PBP2"/>
    <property type="match status" value="1"/>
</dbReference>
<feature type="region of interest" description="Disordered" evidence="8">
    <location>
        <begin position="1"/>
        <end position="32"/>
    </location>
</feature>
<feature type="transmembrane region" description="Helical" evidence="7">
    <location>
        <begin position="300"/>
        <end position="321"/>
    </location>
</feature>
<evidence type="ECO:0000256" key="5">
    <source>
        <dbReference type="ARBA" id="ARBA00022989"/>
    </source>
</evidence>
<dbReference type="InterPro" id="IPR050809">
    <property type="entry name" value="UgpAE/MalFG_permease"/>
</dbReference>
<dbReference type="Proteomes" id="UP000886842">
    <property type="component" value="Unassembled WGS sequence"/>
</dbReference>
<dbReference type="Pfam" id="PF00528">
    <property type="entry name" value="BPD_transp_1"/>
    <property type="match status" value="1"/>
</dbReference>
<evidence type="ECO:0000313" key="10">
    <source>
        <dbReference type="EMBL" id="HIT75478.1"/>
    </source>
</evidence>
<dbReference type="EMBL" id="DVLP01000236">
    <property type="protein sequence ID" value="HIT75478.1"/>
    <property type="molecule type" value="Genomic_DNA"/>
</dbReference>
<evidence type="ECO:0000256" key="8">
    <source>
        <dbReference type="SAM" id="MobiDB-lite"/>
    </source>
</evidence>
<protein>
    <submittedName>
        <fullName evidence="10">Sugar ABC transporter permease</fullName>
    </submittedName>
</protein>
<feature type="domain" description="ABC transmembrane type-1" evidence="9">
    <location>
        <begin position="106"/>
        <end position="321"/>
    </location>
</feature>
<evidence type="ECO:0000256" key="7">
    <source>
        <dbReference type="RuleBase" id="RU363032"/>
    </source>
</evidence>
<evidence type="ECO:0000256" key="6">
    <source>
        <dbReference type="ARBA" id="ARBA00023136"/>
    </source>
</evidence>
<comment type="caution">
    <text evidence="10">The sequence shown here is derived from an EMBL/GenBank/DDBJ whole genome shotgun (WGS) entry which is preliminary data.</text>
</comment>
<feature type="transmembrane region" description="Helical" evidence="7">
    <location>
        <begin position="40"/>
        <end position="58"/>
    </location>
</feature>